<feature type="transmembrane region" description="Helical" evidence="1">
    <location>
        <begin position="63"/>
        <end position="82"/>
    </location>
</feature>
<proteinExistence type="predicted"/>
<dbReference type="AlphaFoldDB" id="A0A1S1NHG6"/>
<protein>
    <submittedName>
        <fullName evidence="2">Uncharacterized protein</fullName>
    </submittedName>
</protein>
<name>A0A1S1NHG6_9MYCO</name>
<dbReference type="Proteomes" id="UP000179734">
    <property type="component" value="Unassembled WGS sequence"/>
</dbReference>
<comment type="caution">
    <text evidence="2">The sequence shown here is derived from an EMBL/GenBank/DDBJ whole genome shotgun (WGS) entry which is preliminary data.</text>
</comment>
<feature type="transmembrane region" description="Helical" evidence="1">
    <location>
        <begin position="171"/>
        <end position="191"/>
    </location>
</feature>
<gene>
    <name evidence="2" type="ORF">BKN37_12855</name>
</gene>
<feature type="transmembrane region" description="Helical" evidence="1">
    <location>
        <begin position="143"/>
        <end position="164"/>
    </location>
</feature>
<evidence type="ECO:0000313" key="3">
    <source>
        <dbReference type="Proteomes" id="UP000179734"/>
    </source>
</evidence>
<evidence type="ECO:0000313" key="2">
    <source>
        <dbReference type="EMBL" id="OHV03853.1"/>
    </source>
</evidence>
<sequence>MNANGDEAQDDGGPAAARWLFQGALGLLLGLILAAVGCLGYAWLRRTPDQPFVADRGDVTAMLVRTTIVVAISAVLAVGYLVLRRLSLGPSARYARYVAAALLVLAVAGLLALRHGSTKDLFDRAAGAQLGLRSVPVTTVAQAAWMCACAAVIVLAVVSAAASVDGTARRSGWAVTAAVAAVVVVVAGVVVGRAHSPLDSQTAGRIDAPPTPELTGAVAYRIDTGGGATLVPAGAGFATVRARDYSSDVIDGYDGGSGQRRWSFGPPNISVSGLYSTGTGPDSVVVVQASYYGKFPWPNLLIGLDATTGTPLWVKTGLLAPEAERAVAGISPAVLLVAQPVEAARSNWVAMAPRTGDMLWTKTFRTHCRAGAFVVDAGVLISGCDDPPDVVAAVVDPRTGQQRGAITKPAPGSDPGFVRLDDARGGLALVSGGDTPLVIEIGSQKVVSRIPAGSMAAFLDAHAVVLVDYLQQADYLPVSILDVDSGATIPTGVVVSRGGSSPAELFTRMGSQWVTFLPDEHGASSGQAAGAPALRAIDPAGKTRTFPFPCQEHTSGVPELATVPGALVVNCEQAFVGIK</sequence>
<dbReference type="InterPro" id="IPR011047">
    <property type="entry name" value="Quinoprotein_ADH-like_sf"/>
</dbReference>
<dbReference type="SUPFAM" id="SSF50998">
    <property type="entry name" value="Quinoprotein alcohol dehydrogenase-like"/>
    <property type="match status" value="1"/>
</dbReference>
<feature type="transmembrane region" description="Helical" evidence="1">
    <location>
        <begin position="94"/>
        <end position="113"/>
    </location>
</feature>
<keyword evidence="1" id="KW-1133">Transmembrane helix</keyword>
<keyword evidence="1" id="KW-0812">Transmembrane</keyword>
<dbReference type="RefSeq" id="WP_071026347.1">
    <property type="nucleotide sequence ID" value="NZ_MLQM01000059.1"/>
</dbReference>
<keyword evidence="1" id="KW-0472">Membrane</keyword>
<dbReference type="EMBL" id="MLQM01000059">
    <property type="protein sequence ID" value="OHV03853.1"/>
    <property type="molecule type" value="Genomic_DNA"/>
</dbReference>
<organism evidence="2 3">
    <name type="scientific">Mycobacterium talmoniae</name>
    <dbReference type="NCBI Taxonomy" id="1858794"/>
    <lineage>
        <taxon>Bacteria</taxon>
        <taxon>Bacillati</taxon>
        <taxon>Actinomycetota</taxon>
        <taxon>Actinomycetes</taxon>
        <taxon>Mycobacteriales</taxon>
        <taxon>Mycobacteriaceae</taxon>
        <taxon>Mycobacterium</taxon>
    </lineage>
</organism>
<keyword evidence="3" id="KW-1185">Reference proteome</keyword>
<accession>A0A1S1NHG6</accession>
<reference evidence="2 3" key="1">
    <citation type="submission" date="2016-10" db="EMBL/GenBank/DDBJ databases">
        <title>Genome sequence of Mycobacterium talmonii.</title>
        <authorList>
            <person name="Greninger A.L."/>
            <person name="Elliott B."/>
            <person name="Vasireddy S."/>
            <person name="Vasireddy R."/>
        </authorList>
    </citation>
    <scope>NUCLEOTIDE SEQUENCE [LARGE SCALE GENOMIC DNA]</scope>
    <source>
        <strain evidence="3">NE-TNMC-100812</strain>
    </source>
</reference>
<feature type="transmembrane region" description="Helical" evidence="1">
    <location>
        <begin position="19"/>
        <end position="43"/>
    </location>
</feature>
<evidence type="ECO:0000256" key="1">
    <source>
        <dbReference type="SAM" id="Phobius"/>
    </source>
</evidence>